<accession>A0A1D9MLL9</accession>
<keyword evidence="3" id="KW-1185">Reference proteome</keyword>
<evidence type="ECO:0000256" key="1">
    <source>
        <dbReference type="SAM" id="Phobius"/>
    </source>
</evidence>
<reference evidence="2 3" key="1">
    <citation type="submission" date="2016-10" db="EMBL/GenBank/DDBJ databases">
        <title>Actinomyces aegypiusis sp. nov., isolated from the Aegypius monachus in Qinghai Tibet Plateau China.</title>
        <authorList>
            <person name="Wang Y."/>
        </authorList>
    </citation>
    <scope>NUCLEOTIDE SEQUENCE [LARGE SCALE GENOMIC DNA]</scope>
    <source>
        <strain evidence="2 3">VUL4_3</strain>
    </source>
</reference>
<evidence type="ECO:0000313" key="2">
    <source>
        <dbReference type="EMBL" id="AOZ73197.1"/>
    </source>
</evidence>
<gene>
    <name evidence="2" type="ORF">BK816_07725</name>
</gene>
<feature type="transmembrane region" description="Helical" evidence="1">
    <location>
        <begin position="7"/>
        <end position="27"/>
    </location>
</feature>
<keyword evidence="1" id="KW-0812">Transmembrane</keyword>
<dbReference type="Proteomes" id="UP000176288">
    <property type="component" value="Chromosome"/>
</dbReference>
<sequence length="216" mass="24908">MEDYGEILAYGILLSIILAVLIAYFVIYRSEKMELLPLSPEEEDFNRKFESIRQTRLGLNFAKRGTLGSRFYKRAAFLERYLYKTESKETVAYFSGDSRSLELTKFQLRVINQSNNSVCAVYDLREVKVYLGGVGARTSLDIYMGGQLVSQVIEPSVASYPSIAEFKCEVDYYQSKYYDSLNEVESHRRNAEFLESEAEERVKRRSGASFESNEDE</sequence>
<evidence type="ECO:0000313" key="3">
    <source>
        <dbReference type="Proteomes" id="UP000176288"/>
    </source>
</evidence>
<dbReference type="RefSeq" id="WP_071164660.1">
    <property type="nucleotide sequence ID" value="NZ_CP017812.1"/>
</dbReference>
<dbReference type="EMBL" id="CP017812">
    <property type="protein sequence ID" value="AOZ73197.1"/>
    <property type="molecule type" value="Genomic_DNA"/>
</dbReference>
<keyword evidence="1" id="KW-1133">Transmembrane helix</keyword>
<dbReference type="AlphaFoldDB" id="A0A1D9MLL9"/>
<proteinExistence type="predicted"/>
<keyword evidence="1" id="KW-0472">Membrane</keyword>
<dbReference type="KEGG" id="avu:BK816_07725"/>
<protein>
    <submittedName>
        <fullName evidence="2">Uncharacterized protein</fullName>
    </submittedName>
</protein>
<organism evidence="2 3">
    <name type="scientific">Boudabousia tangfeifanii</name>
    <dbReference type="NCBI Taxonomy" id="1912795"/>
    <lineage>
        <taxon>Bacteria</taxon>
        <taxon>Bacillati</taxon>
        <taxon>Actinomycetota</taxon>
        <taxon>Actinomycetes</taxon>
        <taxon>Actinomycetales</taxon>
        <taxon>Actinomycetaceae</taxon>
        <taxon>Boudabousia</taxon>
    </lineage>
</organism>
<name>A0A1D9MLL9_9ACTO</name>